<reference evidence="2 3" key="1">
    <citation type="submission" date="2023-04" db="EMBL/GenBank/DDBJ databases">
        <title>Genome sequence of Halobacillus naozhouensis KACC 21980.</title>
        <authorList>
            <person name="Kim S."/>
            <person name="Heo J."/>
            <person name="Kwon S.-W."/>
        </authorList>
    </citation>
    <scope>NUCLEOTIDE SEQUENCE [LARGE SCALE GENOMIC DNA]</scope>
    <source>
        <strain evidence="2 3">KCTC 13234</strain>
    </source>
</reference>
<evidence type="ECO:0000256" key="1">
    <source>
        <dbReference type="SAM" id="Phobius"/>
    </source>
</evidence>
<proteinExistence type="predicted"/>
<feature type="transmembrane region" description="Helical" evidence="1">
    <location>
        <begin position="7"/>
        <end position="28"/>
    </location>
</feature>
<sequence length="141" mass="16687">MRRIINYFIIGMILVITTVIYINHTYFFNPLSFSQDKITPHEWSDYQRPLTIKLYRFGEEREIFTIKKEVKIREILKALKKSPVMNQENSGSRTPVGGLTLSTGDTKLLDILFYKDHWEILKRDSTAFQMTNSMEQILQSY</sequence>
<dbReference type="Proteomes" id="UP001221597">
    <property type="component" value="Chromosome"/>
</dbReference>
<dbReference type="RefSeq" id="WP_283077791.1">
    <property type="nucleotide sequence ID" value="NZ_CP121671.1"/>
</dbReference>
<evidence type="ECO:0000313" key="2">
    <source>
        <dbReference type="EMBL" id="WFT75828.1"/>
    </source>
</evidence>
<keyword evidence="1" id="KW-0812">Transmembrane</keyword>
<evidence type="ECO:0000313" key="3">
    <source>
        <dbReference type="Proteomes" id="UP001221597"/>
    </source>
</evidence>
<keyword evidence="1" id="KW-0472">Membrane</keyword>
<gene>
    <name evidence="2" type="ORF">P9989_05445</name>
</gene>
<name>A0ABY8J011_9BACI</name>
<accession>A0ABY8J011</accession>
<protein>
    <submittedName>
        <fullName evidence="2">Uncharacterized protein</fullName>
    </submittedName>
</protein>
<keyword evidence="1" id="KW-1133">Transmembrane helix</keyword>
<dbReference type="EMBL" id="CP121671">
    <property type="protein sequence ID" value="WFT75828.1"/>
    <property type="molecule type" value="Genomic_DNA"/>
</dbReference>
<keyword evidence="3" id="KW-1185">Reference proteome</keyword>
<organism evidence="2 3">
    <name type="scientific">Halobacillus naozhouensis</name>
    <dbReference type="NCBI Taxonomy" id="554880"/>
    <lineage>
        <taxon>Bacteria</taxon>
        <taxon>Bacillati</taxon>
        <taxon>Bacillota</taxon>
        <taxon>Bacilli</taxon>
        <taxon>Bacillales</taxon>
        <taxon>Bacillaceae</taxon>
        <taxon>Halobacillus</taxon>
    </lineage>
</organism>